<dbReference type="InterPro" id="IPR029151">
    <property type="entry name" value="Sensor-like_sf"/>
</dbReference>
<evidence type="ECO:0000256" key="1">
    <source>
        <dbReference type="ARBA" id="ARBA00004651"/>
    </source>
</evidence>
<evidence type="ECO:0000256" key="10">
    <source>
        <dbReference type="SAM" id="Phobius"/>
    </source>
</evidence>
<reference evidence="14" key="1">
    <citation type="submission" date="2016-10" db="EMBL/GenBank/DDBJ databases">
        <authorList>
            <person name="Varghese N."/>
            <person name="Submissions S."/>
        </authorList>
    </citation>
    <scope>NUCLEOTIDE SEQUENCE [LARGE SCALE GENOMIC DNA]</scope>
    <source>
        <strain evidence="14">DSM 13327</strain>
    </source>
</reference>
<evidence type="ECO:0000256" key="6">
    <source>
        <dbReference type="ARBA" id="ARBA00023136"/>
    </source>
</evidence>
<gene>
    <name evidence="13" type="ORF">SAMN04490355_100853</name>
</gene>
<keyword evidence="6 10" id="KW-0472">Membrane</keyword>
<dbReference type="PANTHER" id="PTHR32089">
    <property type="entry name" value="METHYL-ACCEPTING CHEMOTAXIS PROTEIN MCPB"/>
    <property type="match status" value="1"/>
</dbReference>
<keyword evidence="4 10" id="KW-0812">Transmembrane</keyword>
<dbReference type="OrthoDB" id="1672031at2"/>
<dbReference type="CDD" id="cd06225">
    <property type="entry name" value="HAMP"/>
    <property type="match status" value="1"/>
</dbReference>
<name>A0A1I4IIV5_9FIRM</name>
<dbReference type="GO" id="GO:0006935">
    <property type="term" value="P:chemotaxis"/>
    <property type="evidence" value="ECO:0007669"/>
    <property type="project" value="UniProtKB-KW"/>
</dbReference>
<evidence type="ECO:0000259" key="12">
    <source>
        <dbReference type="PROSITE" id="PS50885"/>
    </source>
</evidence>
<dbReference type="CDD" id="cd12914">
    <property type="entry name" value="PDC1_DGC_like"/>
    <property type="match status" value="1"/>
</dbReference>
<dbReference type="Pfam" id="PF00672">
    <property type="entry name" value="HAMP"/>
    <property type="match status" value="1"/>
</dbReference>
<dbReference type="SUPFAM" id="SSF58104">
    <property type="entry name" value="Methyl-accepting chemotaxis protein (MCP) signaling domain"/>
    <property type="match status" value="1"/>
</dbReference>
<keyword evidence="7 9" id="KW-0807">Transducer</keyword>
<proteinExistence type="inferred from homology"/>
<dbReference type="Pfam" id="PF02743">
    <property type="entry name" value="dCache_1"/>
    <property type="match status" value="1"/>
</dbReference>
<evidence type="ECO:0000256" key="9">
    <source>
        <dbReference type="PROSITE-ProRule" id="PRU00284"/>
    </source>
</evidence>
<dbReference type="SMART" id="SM00283">
    <property type="entry name" value="MA"/>
    <property type="match status" value="1"/>
</dbReference>
<dbReference type="GO" id="GO:0007165">
    <property type="term" value="P:signal transduction"/>
    <property type="evidence" value="ECO:0007669"/>
    <property type="project" value="UniProtKB-KW"/>
</dbReference>
<feature type="transmembrane region" description="Helical" evidence="10">
    <location>
        <begin position="345"/>
        <end position="363"/>
    </location>
</feature>
<dbReference type="InterPro" id="IPR004089">
    <property type="entry name" value="MCPsignal_dom"/>
</dbReference>
<dbReference type="Gene3D" id="1.10.287.950">
    <property type="entry name" value="Methyl-accepting chemotaxis protein"/>
    <property type="match status" value="1"/>
</dbReference>
<dbReference type="Gene3D" id="3.30.450.20">
    <property type="entry name" value="PAS domain"/>
    <property type="match status" value="1"/>
</dbReference>
<dbReference type="Proteomes" id="UP000199520">
    <property type="component" value="Unassembled WGS sequence"/>
</dbReference>
<evidence type="ECO:0000256" key="7">
    <source>
        <dbReference type="ARBA" id="ARBA00023224"/>
    </source>
</evidence>
<protein>
    <submittedName>
        <fullName evidence="13">Methyl-accepting chemotaxis protein</fullName>
    </submittedName>
</protein>
<dbReference type="AlphaFoldDB" id="A0A1I4IIV5"/>
<keyword evidence="14" id="KW-1185">Reference proteome</keyword>
<evidence type="ECO:0000256" key="3">
    <source>
        <dbReference type="ARBA" id="ARBA00022500"/>
    </source>
</evidence>
<dbReference type="PANTHER" id="PTHR32089:SF112">
    <property type="entry name" value="LYSOZYME-LIKE PROTEIN-RELATED"/>
    <property type="match status" value="1"/>
</dbReference>
<dbReference type="STRING" id="1123291.SAMN04490355_100853"/>
<dbReference type="GO" id="GO:0005886">
    <property type="term" value="C:plasma membrane"/>
    <property type="evidence" value="ECO:0007669"/>
    <property type="project" value="UniProtKB-SubCell"/>
</dbReference>
<comment type="subcellular location">
    <subcellularLocation>
        <location evidence="1">Cell membrane</location>
        <topology evidence="1">Multi-pass membrane protein</topology>
    </subcellularLocation>
</comment>
<accession>A0A1I4IIV5</accession>
<dbReference type="SMART" id="SM00304">
    <property type="entry name" value="HAMP"/>
    <property type="match status" value="1"/>
</dbReference>
<evidence type="ECO:0000256" key="8">
    <source>
        <dbReference type="ARBA" id="ARBA00029447"/>
    </source>
</evidence>
<dbReference type="EMBL" id="FOTS01000008">
    <property type="protein sequence ID" value="SFL53741.1"/>
    <property type="molecule type" value="Genomic_DNA"/>
</dbReference>
<dbReference type="InterPro" id="IPR033479">
    <property type="entry name" value="dCache_1"/>
</dbReference>
<evidence type="ECO:0000313" key="14">
    <source>
        <dbReference type="Proteomes" id="UP000199520"/>
    </source>
</evidence>
<evidence type="ECO:0000256" key="5">
    <source>
        <dbReference type="ARBA" id="ARBA00022989"/>
    </source>
</evidence>
<evidence type="ECO:0000256" key="4">
    <source>
        <dbReference type="ARBA" id="ARBA00022692"/>
    </source>
</evidence>
<keyword evidence="3" id="KW-0145">Chemotaxis</keyword>
<dbReference type="SUPFAM" id="SSF103190">
    <property type="entry name" value="Sensory domain-like"/>
    <property type="match status" value="1"/>
</dbReference>
<dbReference type="Pfam" id="PF00015">
    <property type="entry name" value="MCPsignal"/>
    <property type="match status" value="1"/>
</dbReference>
<sequence>MQKKVMNFIKNMKVRFVPKFKSNPIICLRELKQYRNELLKFSGKGNHVKNSLRSFTLDSLRNFTFKISWSSLATQATITMALICVMPLSIIGWYFTNQTMGSLTQAAIDKNNKVVDRIASDIGANIQSKKNFLMITSSTSSIREMKKEGLENYLAQVKPYYGGNEALFVARTDGNQIFRTDNKALVNIVDRDYFQKALQGTVNFSDPIHSKVSNEMTIIASVPIVGADNKVQGILGANLSMQNVNNLVEQILSQNPGYSITILNKNRVPIFYQSDSSAVVQSKQLEEEYYKEAVEKQSGNTMGVFRNQDYFISYRPIANTDWIAVSAYPKKDALQSAFDMVENSTKIIFCMIMILLISGLFVIRKSLAPLQELAEGADIVAQGDLTHTMGHYRHDELGHVAMAFNSMTFNLRNIVQSVKQSTGLVLESTNTVAATTEQSRVGSIQVSQSVADIAEKIGHQGKDTKTTEELLQKLVNISVNVSESIQQTAASTNECSTASVQGQQVINETVVKMQNIKSLVASTAKTVEILGESTKEIGTITGVITEIAKQTNLLALNAAIEAARAGEAGRGFAVVADEVRKLAEQSAKATKNISAIINRIQSESSGAFTAMQQSFVNVEQGVEIAQTSGAAFEKIVAGIGHVQEQANTIIVETENQVNLCREAMQAVANISVLAAHNTNGAQEIAAVCEQQAASAQDITSSTEKLQEMSYKLENLVLQFKV</sequence>
<evidence type="ECO:0000256" key="2">
    <source>
        <dbReference type="ARBA" id="ARBA00022475"/>
    </source>
</evidence>
<dbReference type="CDD" id="cd11386">
    <property type="entry name" value="MCP_signal"/>
    <property type="match status" value="1"/>
</dbReference>
<dbReference type="InterPro" id="IPR003660">
    <property type="entry name" value="HAMP_dom"/>
</dbReference>
<keyword evidence="5 10" id="KW-1133">Transmembrane helix</keyword>
<dbReference type="RefSeq" id="WP_090933865.1">
    <property type="nucleotide sequence ID" value="NZ_FOTS01000008.1"/>
</dbReference>
<feature type="domain" description="Methyl-accepting transducer" evidence="11">
    <location>
        <begin position="435"/>
        <end position="706"/>
    </location>
</feature>
<keyword evidence="2" id="KW-1003">Cell membrane</keyword>
<dbReference type="Gene3D" id="6.10.340.10">
    <property type="match status" value="1"/>
</dbReference>
<comment type="similarity">
    <text evidence="8">Belongs to the methyl-accepting chemotaxis (MCP) protein family.</text>
</comment>
<evidence type="ECO:0000313" key="13">
    <source>
        <dbReference type="EMBL" id="SFL53741.1"/>
    </source>
</evidence>
<evidence type="ECO:0000259" key="11">
    <source>
        <dbReference type="PROSITE" id="PS50111"/>
    </source>
</evidence>
<dbReference type="PROSITE" id="PS50885">
    <property type="entry name" value="HAMP"/>
    <property type="match status" value="1"/>
</dbReference>
<feature type="domain" description="HAMP" evidence="12">
    <location>
        <begin position="364"/>
        <end position="416"/>
    </location>
</feature>
<organism evidence="13 14">
    <name type="scientific">Pelosinus propionicus DSM 13327</name>
    <dbReference type="NCBI Taxonomy" id="1123291"/>
    <lineage>
        <taxon>Bacteria</taxon>
        <taxon>Bacillati</taxon>
        <taxon>Bacillota</taxon>
        <taxon>Negativicutes</taxon>
        <taxon>Selenomonadales</taxon>
        <taxon>Sporomusaceae</taxon>
        <taxon>Pelosinus</taxon>
    </lineage>
</organism>
<dbReference type="PROSITE" id="PS50111">
    <property type="entry name" value="CHEMOTAXIS_TRANSDUC_2"/>
    <property type="match status" value="1"/>
</dbReference>
<feature type="transmembrane region" description="Helical" evidence="10">
    <location>
        <begin position="76"/>
        <end position="95"/>
    </location>
</feature>